<name>A0A9C9EP11_UNCW3</name>
<dbReference type="Gene3D" id="1.20.120.520">
    <property type="entry name" value="nmb1532 protein domain like"/>
    <property type="match status" value="1"/>
</dbReference>
<dbReference type="InterPro" id="IPR000014">
    <property type="entry name" value="PAS"/>
</dbReference>
<dbReference type="AlphaFoldDB" id="A0A9C9EP11"/>
<dbReference type="Gene3D" id="3.30.450.20">
    <property type="entry name" value="PAS domain"/>
    <property type="match status" value="1"/>
</dbReference>
<dbReference type="SUPFAM" id="SSF55785">
    <property type="entry name" value="PYP-like sensor domain (PAS domain)"/>
    <property type="match status" value="1"/>
</dbReference>
<dbReference type="NCBIfam" id="TIGR00229">
    <property type="entry name" value="sensory_box"/>
    <property type="match status" value="1"/>
</dbReference>
<feature type="domain" description="DUF438" evidence="2">
    <location>
        <begin position="10"/>
        <end position="75"/>
    </location>
</feature>
<dbReference type="GO" id="GO:0005886">
    <property type="term" value="C:plasma membrane"/>
    <property type="evidence" value="ECO:0007669"/>
    <property type="project" value="TreeGrafter"/>
</dbReference>
<dbReference type="Pfam" id="PF13596">
    <property type="entry name" value="PAS_10"/>
    <property type="match status" value="1"/>
</dbReference>
<evidence type="ECO:0000259" key="1">
    <source>
        <dbReference type="Pfam" id="PF01814"/>
    </source>
</evidence>
<protein>
    <submittedName>
        <fullName evidence="3">DUF438 domain-containing protein</fullName>
    </submittedName>
</protein>
<dbReference type="Pfam" id="PF01814">
    <property type="entry name" value="Hemerythrin"/>
    <property type="match status" value="1"/>
</dbReference>
<dbReference type="InterPro" id="IPR035965">
    <property type="entry name" value="PAS-like_dom_sf"/>
</dbReference>
<reference evidence="3" key="1">
    <citation type="journal article" date="2020" name="mSystems">
        <title>Genome- and Community-Level Interaction Insights into Carbon Utilization and Element Cycling Functions of Hydrothermarchaeota in Hydrothermal Sediment.</title>
        <authorList>
            <person name="Zhou Z."/>
            <person name="Liu Y."/>
            <person name="Xu W."/>
            <person name="Pan J."/>
            <person name="Luo Z.H."/>
            <person name="Li M."/>
        </authorList>
    </citation>
    <scope>NUCLEOTIDE SEQUENCE</scope>
    <source>
        <strain evidence="3">HyVt-388</strain>
    </source>
</reference>
<sequence>MSEESKKEKLKELIKKLHEGGDIAKLKEEFKKKIGDVTPREISKAEEELIKEGMEPEKIHKLCDLHISLMKESLEKEKSIAPPGHPIHTLMEEHKKVLQFADELKKVITVIKDEKKNAPEKLKHIEDHLRSSESHYVREENVLFPYLEKHGIKQPPKMMWMDHDQIREIKKKLYNAFSSFDRMEFSTYTALLEETAIALAETLANHFYKENNILFPTALQVISEEEWAEIKKEFDELGYCCFTPGSAKTGVEKSAVKTADNIKGGDMIEFETGAFNPEELEMMLNSLPVDITFVDKEDTVRYFNQAEERIFPRTKAVIGRKVQNCHPQKSVHVVNKILDDFKKGTSDKAEFWITLNNRLIYIRYFPVRNREGRYLGCLEVTQDITEIKKIEGEKRLL</sequence>
<dbReference type="EMBL" id="DRIG01000102">
    <property type="protein sequence ID" value="HEC79470.1"/>
    <property type="molecule type" value="Genomic_DNA"/>
</dbReference>
<organism evidence="3 4">
    <name type="scientific">candidate division WOR-3 bacterium</name>
    <dbReference type="NCBI Taxonomy" id="2052148"/>
    <lineage>
        <taxon>Bacteria</taxon>
        <taxon>Bacteria division WOR-3</taxon>
    </lineage>
</organism>
<evidence type="ECO:0000313" key="4">
    <source>
        <dbReference type="Proteomes" id="UP000885826"/>
    </source>
</evidence>
<dbReference type="Proteomes" id="UP000885826">
    <property type="component" value="Unassembled WGS sequence"/>
</dbReference>
<evidence type="ECO:0000259" key="2">
    <source>
        <dbReference type="Pfam" id="PF04282"/>
    </source>
</evidence>
<evidence type="ECO:0000313" key="3">
    <source>
        <dbReference type="EMBL" id="HEC79470.1"/>
    </source>
</evidence>
<dbReference type="InterPro" id="IPR012312">
    <property type="entry name" value="Hemerythrin-like"/>
</dbReference>
<comment type="caution">
    <text evidence="3">The sequence shown here is derived from an EMBL/GenBank/DDBJ whole genome shotgun (WGS) entry which is preliminary data.</text>
</comment>
<dbReference type="PANTHER" id="PTHR39966">
    <property type="entry name" value="BLL2471 PROTEIN-RELATED"/>
    <property type="match status" value="1"/>
</dbReference>
<dbReference type="Pfam" id="PF04282">
    <property type="entry name" value="DUF438"/>
    <property type="match status" value="1"/>
</dbReference>
<dbReference type="InterPro" id="IPR007380">
    <property type="entry name" value="DUF438"/>
</dbReference>
<dbReference type="PANTHER" id="PTHR39966:SF3">
    <property type="entry name" value="DUF438 DOMAIN-CONTAINING PROTEIN"/>
    <property type="match status" value="1"/>
</dbReference>
<dbReference type="CDD" id="cd00130">
    <property type="entry name" value="PAS"/>
    <property type="match status" value="1"/>
</dbReference>
<gene>
    <name evidence="3" type="ORF">ENI34_10095</name>
</gene>
<accession>A0A9C9EP11</accession>
<proteinExistence type="predicted"/>
<feature type="domain" description="Hemerythrin-like" evidence="1">
    <location>
        <begin position="85"/>
        <end position="218"/>
    </location>
</feature>